<evidence type="ECO:0000256" key="5">
    <source>
        <dbReference type="ARBA" id="ARBA00022729"/>
    </source>
</evidence>
<reference evidence="7 8" key="1">
    <citation type="journal article" date="2022" name="Nat. Genet.">
        <title>Improved pea reference genome and pan-genome highlight genomic features and evolutionary characteristics.</title>
        <authorList>
            <person name="Yang T."/>
            <person name="Liu R."/>
            <person name="Luo Y."/>
            <person name="Hu S."/>
            <person name="Wang D."/>
            <person name="Wang C."/>
            <person name="Pandey M.K."/>
            <person name="Ge S."/>
            <person name="Xu Q."/>
            <person name="Li N."/>
            <person name="Li G."/>
            <person name="Huang Y."/>
            <person name="Saxena R.K."/>
            <person name="Ji Y."/>
            <person name="Li M."/>
            <person name="Yan X."/>
            <person name="He Y."/>
            <person name="Liu Y."/>
            <person name="Wang X."/>
            <person name="Xiang C."/>
            <person name="Varshney R.K."/>
            <person name="Ding H."/>
            <person name="Gao S."/>
            <person name="Zong X."/>
        </authorList>
    </citation>
    <scope>NUCLEOTIDE SEQUENCE [LARGE SCALE GENOMIC DNA]</scope>
    <source>
        <strain evidence="7 8">cv. Zhongwan 6</strain>
    </source>
</reference>
<organism evidence="7 8">
    <name type="scientific">Pisum sativum</name>
    <name type="common">Garden pea</name>
    <name type="synonym">Lathyrus oleraceus</name>
    <dbReference type="NCBI Taxonomy" id="3888"/>
    <lineage>
        <taxon>Eukaryota</taxon>
        <taxon>Viridiplantae</taxon>
        <taxon>Streptophyta</taxon>
        <taxon>Embryophyta</taxon>
        <taxon>Tracheophyta</taxon>
        <taxon>Spermatophyta</taxon>
        <taxon>Magnoliopsida</taxon>
        <taxon>eudicotyledons</taxon>
        <taxon>Gunneridae</taxon>
        <taxon>Pentapetalae</taxon>
        <taxon>rosids</taxon>
        <taxon>fabids</taxon>
        <taxon>Fabales</taxon>
        <taxon>Fabaceae</taxon>
        <taxon>Papilionoideae</taxon>
        <taxon>50 kb inversion clade</taxon>
        <taxon>NPAAA clade</taxon>
        <taxon>Hologalegina</taxon>
        <taxon>IRL clade</taxon>
        <taxon>Fabeae</taxon>
        <taxon>Lathyrus</taxon>
    </lineage>
</organism>
<feature type="signal peptide" evidence="6">
    <location>
        <begin position="1"/>
        <end position="21"/>
    </location>
</feature>
<dbReference type="EMBL" id="JAMSHJ010000006">
    <property type="protein sequence ID" value="KAI5399124.1"/>
    <property type="molecule type" value="Genomic_DNA"/>
</dbReference>
<dbReference type="Gramene" id="Psat06G0448500-T1">
    <property type="protein sequence ID" value="KAI5399124.1"/>
    <property type="gene ID" value="KIW84_064485"/>
</dbReference>
<comment type="caution">
    <text evidence="7">The sequence shown here is derived from an EMBL/GenBank/DDBJ whole genome shotgun (WGS) entry which is preliminary data.</text>
</comment>
<evidence type="ECO:0000313" key="7">
    <source>
        <dbReference type="EMBL" id="KAI5399124.1"/>
    </source>
</evidence>
<dbReference type="Proteomes" id="UP001058974">
    <property type="component" value="Chromosome 6"/>
</dbReference>
<evidence type="ECO:0000256" key="3">
    <source>
        <dbReference type="ARBA" id="ARBA00022471"/>
    </source>
</evidence>
<evidence type="ECO:0000256" key="4">
    <source>
        <dbReference type="ARBA" id="ARBA00022525"/>
    </source>
</evidence>
<proteinExistence type="inferred from homology"/>
<evidence type="ECO:0000256" key="6">
    <source>
        <dbReference type="RuleBase" id="RU367044"/>
    </source>
</evidence>
<dbReference type="PANTHER" id="PTHR31232">
    <property type="match status" value="1"/>
</dbReference>
<name>A0A9D4WCT8_PEA</name>
<accession>A0A9D4WCT8</accession>
<dbReference type="InterPro" id="IPR010264">
    <property type="entry name" value="Self-incomp_S1"/>
</dbReference>
<evidence type="ECO:0000256" key="2">
    <source>
        <dbReference type="ARBA" id="ARBA00005581"/>
    </source>
</evidence>
<dbReference type="AlphaFoldDB" id="A0A9D4WCT8"/>
<comment type="subcellular location">
    <subcellularLocation>
        <location evidence="1 6">Secreted</location>
    </subcellularLocation>
</comment>
<dbReference type="Pfam" id="PF05938">
    <property type="entry name" value="Self-incomp_S1"/>
    <property type="match status" value="1"/>
</dbReference>
<gene>
    <name evidence="7" type="ORF">KIW84_064485</name>
</gene>
<dbReference type="PANTHER" id="PTHR31232:SF43">
    <property type="entry name" value="S-PROTEIN HOMOLOG 29-RELATED"/>
    <property type="match status" value="1"/>
</dbReference>
<keyword evidence="5 6" id="KW-0732">Signal</keyword>
<dbReference type="Gramene" id="PSAT_LOCUS27531_t1">
    <property type="protein sequence ID" value="CAL5208883.1"/>
    <property type="gene ID" value="PSAT_LOCUS27531"/>
</dbReference>
<protein>
    <recommendedName>
        <fullName evidence="6">S-protein homolog</fullName>
    </recommendedName>
</protein>
<evidence type="ECO:0000256" key="1">
    <source>
        <dbReference type="ARBA" id="ARBA00004613"/>
    </source>
</evidence>
<dbReference type="GO" id="GO:0005576">
    <property type="term" value="C:extracellular region"/>
    <property type="evidence" value="ECO:0007669"/>
    <property type="project" value="UniProtKB-SubCell"/>
</dbReference>
<keyword evidence="4 6" id="KW-0964">Secreted</keyword>
<comment type="similarity">
    <text evidence="2 6">Belongs to the plant self-incompatibility (S1) protein family.</text>
</comment>
<keyword evidence="3 6" id="KW-0713">Self-incompatibility</keyword>
<feature type="chain" id="PRO_5039750391" description="S-protein homolog" evidence="6">
    <location>
        <begin position="22"/>
        <end position="142"/>
    </location>
</feature>
<sequence>MITINKFVLFVVMLPTIFVASQPIDTNTFPFEKVTIYVTNNMTNTQLTMYCKDKHHNFGTQTLKSGETYSFKFIPAYIFRRSLYFCHFSWNSESHYFDIYVQTRDQHGCDKDCYWHIKESGPCKDNAGGKGVTQCFHWKKTT</sequence>
<evidence type="ECO:0000313" key="8">
    <source>
        <dbReference type="Proteomes" id="UP001058974"/>
    </source>
</evidence>
<keyword evidence="8" id="KW-1185">Reference proteome</keyword>
<dbReference type="GO" id="GO:0060320">
    <property type="term" value="P:rejection of self pollen"/>
    <property type="evidence" value="ECO:0007669"/>
    <property type="project" value="UniProtKB-KW"/>
</dbReference>